<accession>A0A060Z9I0</accession>
<gene>
    <name evidence="1" type="ORF">GSONMT00052066001</name>
</gene>
<dbReference type="PaxDb" id="8022-A0A060Z9I0"/>
<evidence type="ECO:0000313" key="2">
    <source>
        <dbReference type="Proteomes" id="UP000193380"/>
    </source>
</evidence>
<proteinExistence type="predicted"/>
<sequence length="181" mass="19128">MKRRDKKRGRNGLDRSEESQLVNDDFCNSLFSLSPPLGSHQDLSHVMSGPGLVSSGAQEITLTINNSSLTQALAQAQANAAAGGNTAAGNHPQEITLTISGQDLLQQHGAPGGGEMIGGIRLASHQTTGATLTMCNDHLLPQSNAGLTGKDWQQHGCVCVYVCLRLLTHCAAHWEHTVKGL</sequence>
<reference evidence="1" key="1">
    <citation type="journal article" date="2014" name="Nat. Commun.">
        <title>The rainbow trout genome provides novel insights into evolution after whole-genome duplication in vertebrates.</title>
        <authorList>
            <person name="Berthelot C."/>
            <person name="Brunet F."/>
            <person name="Chalopin D."/>
            <person name="Juanchich A."/>
            <person name="Bernard M."/>
            <person name="Noel B."/>
            <person name="Bento P."/>
            <person name="Da Silva C."/>
            <person name="Labadie K."/>
            <person name="Alberti A."/>
            <person name="Aury J.M."/>
            <person name="Louis A."/>
            <person name="Dehais P."/>
            <person name="Bardou P."/>
            <person name="Montfort J."/>
            <person name="Klopp C."/>
            <person name="Cabau C."/>
            <person name="Gaspin C."/>
            <person name="Thorgaard G.H."/>
            <person name="Boussaha M."/>
            <person name="Quillet E."/>
            <person name="Guyomard R."/>
            <person name="Galiana D."/>
            <person name="Bobe J."/>
            <person name="Volff J.N."/>
            <person name="Genet C."/>
            <person name="Wincker P."/>
            <person name="Jaillon O."/>
            <person name="Roest Crollius H."/>
            <person name="Guiguen Y."/>
        </authorList>
    </citation>
    <scope>NUCLEOTIDE SEQUENCE [LARGE SCALE GENOMIC DNA]</scope>
</reference>
<dbReference type="AlphaFoldDB" id="A0A060Z9I0"/>
<name>A0A060Z9I0_ONCMY</name>
<dbReference type="Proteomes" id="UP000193380">
    <property type="component" value="Unassembled WGS sequence"/>
</dbReference>
<evidence type="ECO:0000313" key="1">
    <source>
        <dbReference type="EMBL" id="CDQ98359.1"/>
    </source>
</evidence>
<organism evidence="1 2">
    <name type="scientific">Oncorhynchus mykiss</name>
    <name type="common">Rainbow trout</name>
    <name type="synonym">Salmo gairdneri</name>
    <dbReference type="NCBI Taxonomy" id="8022"/>
    <lineage>
        <taxon>Eukaryota</taxon>
        <taxon>Metazoa</taxon>
        <taxon>Chordata</taxon>
        <taxon>Craniata</taxon>
        <taxon>Vertebrata</taxon>
        <taxon>Euteleostomi</taxon>
        <taxon>Actinopterygii</taxon>
        <taxon>Neopterygii</taxon>
        <taxon>Teleostei</taxon>
        <taxon>Protacanthopterygii</taxon>
        <taxon>Salmoniformes</taxon>
        <taxon>Salmonidae</taxon>
        <taxon>Salmoninae</taxon>
        <taxon>Oncorhynchus</taxon>
    </lineage>
</organism>
<dbReference type="EMBL" id="FR936922">
    <property type="protein sequence ID" value="CDQ98359.1"/>
    <property type="molecule type" value="Genomic_DNA"/>
</dbReference>
<reference evidence="1" key="2">
    <citation type="submission" date="2014-03" db="EMBL/GenBank/DDBJ databases">
        <authorList>
            <person name="Genoscope - CEA"/>
        </authorList>
    </citation>
    <scope>NUCLEOTIDE SEQUENCE</scope>
</reference>
<protein>
    <submittedName>
        <fullName evidence="1">Uncharacterized protein</fullName>
    </submittedName>
</protein>
<dbReference type="STRING" id="8022.A0A060Z9I0"/>